<feature type="signal peptide" evidence="1">
    <location>
        <begin position="1"/>
        <end position="20"/>
    </location>
</feature>
<feature type="chain" id="PRO_5045317418" evidence="1">
    <location>
        <begin position="21"/>
        <end position="110"/>
    </location>
</feature>
<evidence type="ECO:0000313" key="3">
    <source>
        <dbReference type="Proteomes" id="UP001148838"/>
    </source>
</evidence>
<name>A0ABQ8S411_PERAM</name>
<reference evidence="2 3" key="1">
    <citation type="journal article" date="2022" name="Allergy">
        <title>Genome assembly and annotation of Periplaneta americana reveal a comprehensive cockroach allergen profile.</title>
        <authorList>
            <person name="Wang L."/>
            <person name="Xiong Q."/>
            <person name="Saelim N."/>
            <person name="Wang L."/>
            <person name="Nong W."/>
            <person name="Wan A.T."/>
            <person name="Shi M."/>
            <person name="Liu X."/>
            <person name="Cao Q."/>
            <person name="Hui J.H.L."/>
            <person name="Sookrung N."/>
            <person name="Leung T.F."/>
            <person name="Tungtrongchitr A."/>
            <person name="Tsui S.K.W."/>
        </authorList>
    </citation>
    <scope>NUCLEOTIDE SEQUENCE [LARGE SCALE GENOMIC DNA]</scope>
    <source>
        <strain evidence="2">PWHHKU_190912</strain>
    </source>
</reference>
<proteinExistence type="predicted"/>
<dbReference type="Proteomes" id="UP001148838">
    <property type="component" value="Unassembled WGS sequence"/>
</dbReference>
<protein>
    <submittedName>
        <fullName evidence="2">Uncharacterized protein</fullName>
    </submittedName>
</protein>
<keyword evidence="3" id="KW-1185">Reference proteome</keyword>
<organism evidence="2 3">
    <name type="scientific">Periplaneta americana</name>
    <name type="common">American cockroach</name>
    <name type="synonym">Blatta americana</name>
    <dbReference type="NCBI Taxonomy" id="6978"/>
    <lineage>
        <taxon>Eukaryota</taxon>
        <taxon>Metazoa</taxon>
        <taxon>Ecdysozoa</taxon>
        <taxon>Arthropoda</taxon>
        <taxon>Hexapoda</taxon>
        <taxon>Insecta</taxon>
        <taxon>Pterygota</taxon>
        <taxon>Neoptera</taxon>
        <taxon>Polyneoptera</taxon>
        <taxon>Dictyoptera</taxon>
        <taxon>Blattodea</taxon>
        <taxon>Blattoidea</taxon>
        <taxon>Blattidae</taxon>
        <taxon>Blattinae</taxon>
        <taxon>Periplaneta</taxon>
    </lineage>
</organism>
<sequence>MVFMCLFLVAIGLFEHIERAATVSCNIYDSDFALIEKRQKVTKAFNPSDLLKIVQDSKAVKPFQTVSKLESYFLNMQDVADQLISIKNLNISKACCIHYDVSNAGSVSVK</sequence>
<evidence type="ECO:0000313" key="2">
    <source>
        <dbReference type="EMBL" id="KAJ4428756.1"/>
    </source>
</evidence>
<gene>
    <name evidence="2" type="ORF">ANN_25749</name>
</gene>
<keyword evidence="1" id="KW-0732">Signal</keyword>
<evidence type="ECO:0000256" key="1">
    <source>
        <dbReference type="SAM" id="SignalP"/>
    </source>
</evidence>
<accession>A0ABQ8S411</accession>
<comment type="caution">
    <text evidence="2">The sequence shown here is derived from an EMBL/GenBank/DDBJ whole genome shotgun (WGS) entry which is preliminary data.</text>
</comment>
<dbReference type="EMBL" id="JAJSOF020000036">
    <property type="protein sequence ID" value="KAJ4428756.1"/>
    <property type="molecule type" value="Genomic_DNA"/>
</dbReference>